<evidence type="ECO:0000256" key="2">
    <source>
        <dbReference type="SAM" id="SignalP"/>
    </source>
</evidence>
<comment type="caution">
    <text evidence="3">The sequence shown here is derived from an EMBL/GenBank/DDBJ whole genome shotgun (WGS) entry which is preliminary data.</text>
</comment>
<protein>
    <submittedName>
        <fullName evidence="3">Uncharacterized protein</fullName>
    </submittedName>
</protein>
<dbReference type="Proteomes" id="UP001634394">
    <property type="component" value="Unassembled WGS sequence"/>
</dbReference>
<proteinExistence type="predicted"/>
<name>A0ABD3VZQ6_SINWO</name>
<keyword evidence="1" id="KW-1133">Transmembrane helix</keyword>
<feature type="transmembrane region" description="Helical" evidence="1">
    <location>
        <begin position="651"/>
        <end position="675"/>
    </location>
</feature>
<keyword evidence="2" id="KW-0732">Signal</keyword>
<sequence>MMMMMMMMMMIIIIIIIIINQIFCITVSAILPSTDETTHLHTEEPLFFSNNSKDRTKDSNKNSAFTTLLHTTPGSKVSGWTNEMKQENTTHMSKKNETSTRDTDIREKNTSYRDLDHDMKTRKSDVIQSTHDSDDIAFGPIPSAHSEMFSSTKISSNTNITEHTKASDSLQTSISTRKPHMSFNDAATNTGSSTYEFHDKTTSPYDIPIFNKSTVGYLYTTQELEKYLAASTTVTTHKETTHKEIHISANTAVFDRTTNDLLGATTRIETTRENDLSLPIDANARTSASPSNIKLITMTPPSTLIPKSTPIKVTTHLSVQTKPSTIQVTTSSIVNPKPVSKSLTSSSAVDINLILPTRTTPSTVKLKPATIKMTTPSTEKTYPATVKMATHSVVKQGPATTMMMTTSTVKPKQTSTLISDLKSAQTTMMIKIPSVMRSKMVTTLSSVQPKPSTIKVITPSDVQTKQAAKAATSPLIPEQTTTFKTVTTPRTIKTKPTTIMVTKHSTVKPISTTIIMITTLKPMAEAEETTSVEMNAPTHNRTLEEHISHTTVKSGVSNNTFSLDVTSTIGYSGKNKDTKHENTTAPLSTEALESSNTIVSPTSSTMLPVLQWATGFTQTRKPGFTSNPLQNPDKLQIQQPTINPFLDDDTYWPVAMALTIGIPSIIVFAVTITVLHRMRKSKFMGANMYRTL</sequence>
<keyword evidence="1" id="KW-0472">Membrane</keyword>
<feature type="chain" id="PRO_5044781048" evidence="2">
    <location>
        <begin position="25"/>
        <end position="692"/>
    </location>
</feature>
<evidence type="ECO:0000256" key="1">
    <source>
        <dbReference type="SAM" id="Phobius"/>
    </source>
</evidence>
<evidence type="ECO:0000313" key="3">
    <source>
        <dbReference type="EMBL" id="KAL3866651.1"/>
    </source>
</evidence>
<evidence type="ECO:0000313" key="4">
    <source>
        <dbReference type="Proteomes" id="UP001634394"/>
    </source>
</evidence>
<keyword evidence="1" id="KW-0812">Transmembrane</keyword>
<gene>
    <name evidence="3" type="ORF">ACJMK2_043934</name>
</gene>
<accession>A0ABD3VZQ6</accession>
<dbReference type="AlphaFoldDB" id="A0ABD3VZQ6"/>
<reference evidence="3 4" key="1">
    <citation type="submission" date="2024-11" db="EMBL/GenBank/DDBJ databases">
        <title>Chromosome-level genome assembly of the freshwater bivalve Anodonta woodiana.</title>
        <authorList>
            <person name="Chen X."/>
        </authorList>
    </citation>
    <scope>NUCLEOTIDE SEQUENCE [LARGE SCALE GENOMIC DNA]</scope>
    <source>
        <strain evidence="3">MN2024</strain>
        <tissue evidence="3">Gills</tissue>
    </source>
</reference>
<organism evidence="3 4">
    <name type="scientific">Sinanodonta woodiana</name>
    <name type="common">Chinese pond mussel</name>
    <name type="synonym">Anodonta woodiana</name>
    <dbReference type="NCBI Taxonomy" id="1069815"/>
    <lineage>
        <taxon>Eukaryota</taxon>
        <taxon>Metazoa</taxon>
        <taxon>Spiralia</taxon>
        <taxon>Lophotrochozoa</taxon>
        <taxon>Mollusca</taxon>
        <taxon>Bivalvia</taxon>
        <taxon>Autobranchia</taxon>
        <taxon>Heteroconchia</taxon>
        <taxon>Palaeoheterodonta</taxon>
        <taxon>Unionida</taxon>
        <taxon>Unionoidea</taxon>
        <taxon>Unionidae</taxon>
        <taxon>Unioninae</taxon>
        <taxon>Sinanodonta</taxon>
    </lineage>
</organism>
<keyword evidence="4" id="KW-1185">Reference proteome</keyword>
<dbReference type="EMBL" id="JBJQND010000009">
    <property type="protein sequence ID" value="KAL3866651.1"/>
    <property type="molecule type" value="Genomic_DNA"/>
</dbReference>
<feature type="signal peptide" evidence="2">
    <location>
        <begin position="1"/>
        <end position="24"/>
    </location>
</feature>